<dbReference type="EMBL" id="AFPW01000032">
    <property type="protein sequence ID" value="EGQ13280.1"/>
    <property type="molecule type" value="Genomic_DNA"/>
</dbReference>
<dbReference type="GO" id="GO:0008743">
    <property type="term" value="F:L-threonine 3-dehydrogenase activity"/>
    <property type="evidence" value="ECO:0007669"/>
    <property type="project" value="TreeGrafter"/>
</dbReference>
<dbReference type="PANTHER" id="PTHR42687">
    <property type="entry name" value="L-THREONINE 3-DEHYDROGENASE"/>
    <property type="match status" value="1"/>
</dbReference>
<dbReference type="KEGG" id="pdt:Prede_1836"/>
<dbReference type="InterPro" id="IPR036291">
    <property type="entry name" value="NAD(P)-bd_dom_sf"/>
</dbReference>
<reference evidence="4 5" key="1">
    <citation type="submission" date="2011-04" db="EMBL/GenBank/DDBJ databases">
        <authorList>
            <person name="Muzny D."/>
            <person name="Qin X."/>
            <person name="Deng J."/>
            <person name="Jiang H."/>
            <person name="Liu Y."/>
            <person name="Qu J."/>
            <person name="Song X.-Z."/>
            <person name="Zhang L."/>
            <person name="Thornton R."/>
            <person name="Coyle M."/>
            <person name="Francisco L."/>
            <person name="Jackson L."/>
            <person name="Javaid M."/>
            <person name="Korchina V."/>
            <person name="Kovar C."/>
            <person name="Mata R."/>
            <person name="Mathew T."/>
            <person name="Ngo R."/>
            <person name="Nguyen L."/>
            <person name="Nguyen N."/>
            <person name="Okwuonu G."/>
            <person name="Ongeri F."/>
            <person name="Pham C."/>
            <person name="Simmons D."/>
            <person name="Wilczek-Boney K."/>
            <person name="Hale W."/>
            <person name="Jakkamsetti A."/>
            <person name="Pham P."/>
            <person name="Ruth R."/>
            <person name="San Lucas F."/>
            <person name="Warren J."/>
            <person name="Zhang J."/>
            <person name="Zhao Z."/>
            <person name="Zhou C."/>
            <person name="Zhu D."/>
            <person name="Lee S."/>
            <person name="Bess C."/>
            <person name="Blankenburg K."/>
            <person name="Forbes L."/>
            <person name="Fu Q."/>
            <person name="Gubbala S."/>
            <person name="Hirani K."/>
            <person name="Jayaseelan J.C."/>
            <person name="Lara F."/>
            <person name="Munidasa M."/>
            <person name="Palculict T."/>
            <person name="Patil S."/>
            <person name="Pu L.-L."/>
            <person name="Saada N."/>
            <person name="Tang L."/>
            <person name="Weissenberger G."/>
            <person name="Zhu Y."/>
            <person name="Hemphill L."/>
            <person name="Shang Y."/>
            <person name="Youmans B."/>
            <person name="Ayvaz T."/>
            <person name="Ross M."/>
            <person name="Santibanez J."/>
            <person name="Aqrawi P."/>
            <person name="Gross S."/>
            <person name="Joshi V."/>
            <person name="Fowler G."/>
            <person name="Nazareth L."/>
            <person name="Reid J."/>
            <person name="Worley K."/>
            <person name="Petrosino J."/>
            <person name="Highlander S."/>
            <person name="Gibbs R."/>
        </authorList>
    </citation>
    <scope>NUCLEOTIDE SEQUENCE [LARGE SCALE GENOMIC DNA]</scope>
    <source>
        <strain evidence="4 5">DSM 3688</strain>
    </source>
</reference>
<organism evidence="4 5">
    <name type="scientific">Prevotella dentalis (strain ATCC 49559 / DSM 3688 / JCM 13448 / NCTC 12043 / ES 2772)</name>
    <name type="common">Mitsuokella dentalis</name>
    <dbReference type="NCBI Taxonomy" id="908937"/>
    <lineage>
        <taxon>Bacteria</taxon>
        <taxon>Pseudomonadati</taxon>
        <taxon>Bacteroidota</taxon>
        <taxon>Bacteroidia</taxon>
        <taxon>Bacteroidales</taxon>
        <taxon>Prevotellaceae</taxon>
        <taxon>Prevotella</taxon>
    </lineage>
</organism>
<keyword evidence="6" id="KW-1185">Reference proteome</keyword>
<evidence type="ECO:0000256" key="1">
    <source>
        <dbReference type="ARBA" id="ARBA00007637"/>
    </source>
</evidence>
<accession>F9D589</accession>
<dbReference type="RefSeq" id="WP_005846706.1">
    <property type="nucleotide sequence ID" value="NC_019968.1"/>
</dbReference>
<dbReference type="SUPFAM" id="SSF51735">
    <property type="entry name" value="NAD(P)-binding Rossmann-fold domains"/>
    <property type="match status" value="1"/>
</dbReference>
<feature type="domain" description="3-beta hydroxysteroid dehydrogenase/isomerase" evidence="2">
    <location>
        <begin position="8"/>
        <end position="169"/>
    </location>
</feature>
<evidence type="ECO:0000259" key="2">
    <source>
        <dbReference type="Pfam" id="PF01073"/>
    </source>
</evidence>
<dbReference type="EMBL" id="CP003369">
    <property type="protein sequence ID" value="AGB29121.1"/>
    <property type="molecule type" value="Genomic_DNA"/>
</dbReference>
<dbReference type="PATRIC" id="fig|908937.9.peg.1951"/>
<comment type="similarity">
    <text evidence="1">Belongs to the NAD(P)-dependent epimerase/dehydratase family.</text>
</comment>
<dbReference type="PANTHER" id="PTHR42687:SF1">
    <property type="entry name" value="L-THREONINE 3-DEHYDROGENASE, MITOCHONDRIAL"/>
    <property type="match status" value="1"/>
</dbReference>
<protein>
    <submittedName>
        <fullName evidence="3">Nucleoside-diphosphate-sugar epimerase</fullName>
    </submittedName>
</protein>
<reference evidence="3" key="2">
    <citation type="submission" date="2012-02" db="EMBL/GenBank/DDBJ databases">
        <title>Complete sequence of chromosome 2 of Prevotella dentalis DSM 3688.</title>
        <authorList>
            <consortium name="US DOE Joint Genome Institute (JGI-PGF)"/>
            <person name="Lucas S."/>
            <person name="Copeland A."/>
            <person name="Lapidus A."/>
            <person name="Glavina del Rio T."/>
            <person name="Dalin E."/>
            <person name="Tice H."/>
            <person name="Bruce D."/>
            <person name="Goodwin L."/>
            <person name="Pitluck S."/>
            <person name="Peters L."/>
            <person name="Mikhailova N."/>
            <person name="Chertkov O."/>
            <person name="Kyrpides N."/>
            <person name="Mavromatis K."/>
            <person name="Ivanova N."/>
            <person name="Brettin T."/>
            <person name="Detter J.C."/>
            <person name="Han C."/>
            <person name="Larimer F."/>
            <person name="Land M."/>
            <person name="Hauser L."/>
            <person name="Markowitz V."/>
            <person name="Cheng J.-F."/>
            <person name="Hugenholtz P."/>
            <person name="Woyke T."/>
            <person name="Wu D."/>
            <person name="Gronow S."/>
            <person name="Wellnitz S."/>
            <person name="Brambilla E."/>
            <person name="Klenk H.-P."/>
            <person name="Eisen J.A."/>
        </authorList>
    </citation>
    <scope>NUCLEOTIDE SEQUENCE [LARGE SCALE GENOMIC DNA]</scope>
    <source>
        <strain evidence="3">DSM 3688</strain>
    </source>
</reference>
<dbReference type="Gene3D" id="3.40.50.720">
    <property type="entry name" value="NAD(P)-binding Rossmann-like Domain"/>
    <property type="match status" value="1"/>
</dbReference>
<dbReference type="Proteomes" id="UP000007820">
    <property type="component" value="Unassembled WGS sequence"/>
</dbReference>
<dbReference type="GO" id="GO:0006567">
    <property type="term" value="P:L-threonine catabolic process"/>
    <property type="evidence" value="ECO:0007669"/>
    <property type="project" value="TreeGrafter"/>
</dbReference>
<gene>
    <name evidence="3" type="ordered locus">Prede_1836</name>
    <name evidence="4" type="ORF">HMPREF9136_2017</name>
</gene>
<dbReference type="eggNOG" id="COG0702">
    <property type="taxonomic scope" value="Bacteria"/>
</dbReference>
<dbReference type="InterPro" id="IPR051225">
    <property type="entry name" value="NAD(P)_epim/dehydratase"/>
</dbReference>
<dbReference type="InterPro" id="IPR002225">
    <property type="entry name" value="3Beta_OHSteriod_DH/Estase"/>
</dbReference>
<evidence type="ECO:0000313" key="5">
    <source>
        <dbReference type="Proteomes" id="UP000007820"/>
    </source>
</evidence>
<dbReference type="GO" id="GO:0006694">
    <property type="term" value="P:steroid biosynthetic process"/>
    <property type="evidence" value="ECO:0007669"/>
    <property type="project" value="InterPro"/>
</dbReference>
<sequence length="497" mass="56686">MKKQNIFLTGATGHMGHEGLKQLVRHLDIYNLTLLVLPTEHDRKVIAPYEQLEGVRVVYGDLTAYADVLKCVNGADVVLHVGGLVSPAADYHPERTLEVNVTAVKNIIKAIKAQPDPDNIKLVYIGTVAETGGRNAPIHWGRAGDPIKISVYDFYALSKVLAEREVIEAGLKYWVSMRQTGILYPEMLNNLDPIMFHEPLNGVFEWVTAEDSGRLLANVCDPDVPEAFWRHVYNIGGGAEYRTVNWQFMNMCFGALGMGRIEKLFEPRWFATRNFHGQWFSDSDKLEVYLHFRTGSVADFISEMKEKAPMSTKFARFVPSWAIKNMVFKPVANKPFSTLFWLKHNVEDRIHAFFGSREAWQQIPGWEQFALEKPSMEMQLLDHGYDESKPEAELDIEDMRQAALFRGGECLSETMTKGDMATKLTWRSAQGDVFEASPALVLLAGHWSPKTLPMPWNYDDEARLNPFFAQVWYPHHDKTEHHVYDERILKDESYAAT</sequence>
<dbReference type="STRING" id="908937.Prede_1836"/>
<dbReference type="HOGENOM" id="CLU_039511_1_0_10"/>
<evidence type="ECO:0000313" key="6">
    <source>
        <dbReference type="Proteomes" id="UP000010862"/>
    </source>
</evidence>
<proteinExistence type="inferred from homology"/>
<dbReference type="Proteomes" id="UP000010862">
    <property type="component" value="Chromosome 2"/>
</dbReference>
<dbReference type="Pfam" id="PF01073">
    <property type="entry name" value="3Beta_HSD"/>
    <property type="match status" value="1"/>
</dbReference>
<dbReference type="AlphaFoldDB" id="F9D589"/>
<dbReference type="OrthoDB" id="329806at2"/>
<evidence type="ECO:0000313" key="4">
    <source>
        <dbReference type="EMBL" id="EGQ13280.1"/>
    </source>
</evidence>
<name>F9D589_PREDD</name>
<evidence type="ECO:0000313" key="3">
    <source>
        <dbReference type="EMBL" id="AGB29121.1"/>
    </source>
</evidence>